<organism evidence="7 8">
    <name type="scientific">Fluviicola chungangensis</name>
    <dbReference type="NCBI Taxonomy" id="2597671"/>
    <lineage>
        <taxon>Bacteria</taxon>
        <taxon>Pseudomonadati</taxon>
        <taxon>Bacteroidota</taxon>
        <taxon>Flavobacteriia</taxon>
        <taxon>Flavobacteriales</taxon>
        <taxon>Crocinitomicaceae</taxon>
        <taxon>Fluviicola</taxon>
    </lineage>
</organism>
<evidence type="ECO:0000256" key="5">
    <source>
        <dbReference type="SAM" id="Phobius"/>
    </source>
</evidence>
<sequence>MEVIPGALERAGLFGVIGYGLVINFAIYIGSLGVYSMLSVFPGNQRLGNRQPVILQDILLSIVTVFCNTLVFVLGVYLWKYGFIRLDKEYGFLQVAVELVSLTLIMDLLMYVFHRAVHFLSHMKQIHERHHEHQSTNLLSLFVLHPIESIGFGGMMLGVLIFYPFSAMGISLYLLLNSLWGTIGHLNHSILPPSWIKLAKKGFLCTSEFHYLHHRDPNYNFGFYTSVWDLLFKTIHPAYRNAATKTTI</sequence>
<dbReference type="GO" id="GO:0005506">
    <property type="term" value="F:iron ion binding"/>
    <property type="evidence" value="ECO:0007669"/>
    <property type="project" value="InterPro"/>
</dbReference>
<dbReference type="RefSeq" id="WP_144331500.1">
    <property type="nucleotide sequence ID" value="NZ_VLPL01000001.1"/>
</dbReference>
<dbReference type="Pfam" id="PF04116">
    <property type="entry name" value="FA_hydroxylase"/>
    <property type="match status" value="1"/>
</dbReference>
<name>A0A556N733_9FLAO</name>
<dbReference type="EMBL" id="VLPL01000001">
    <property type="protein sequence ID" value="TSJ47965.1"/>
    <property type="molecule type" value="Genomic_DNA"/>
</dbReference>
<keyword evidence="2 5" id="KW-0812">Transmembrane</keyword>
<dbReference type="GO" id="GO:0016491">
    <property type="term" value="F:oxidoreductase activity"/>
    <property type="evidence" value="ECO:0007669"/>
    <property type="project" value="InterPro"/>
</dbReference>
<keyword evidence="8" id="KW-1185">Reference proteome</keyword>
<dbReference type="AlphaFoldDB" id="A0A556N733"/>
<evidence type="ECO:0000313" key="8">
    <source>
        <dbReference type="Proteomes" id="UP000316008"/>
    </source>
</evidence>
<feature type="transmembrane region" description="Helical" evidence="5">
    <location>
        <begin position="58"/>
        <end position="79"/>
    </location>
</feature>
<dbReference type="GO" id="GO:0008610">
    <property type="term" value="P:lipid biosynthetic process"/>
    <property type="evidence" value="ECO:0007669"/>
    <property type="project" value="InterPro"/>
</dbReference>
<feature type="transmembrane region" description="Helical" evidence="5">
    <location>
        <begin position="150"/>
        <end position="176"/>
    </location>
</feature>
<evidence type="ECO:0000256" key="3">
    <source>
        <dbReference type="ARBA" id="ARBA00022989"/>
    </source>
</evidence>
<comment type="caution">
    <text evidence="7">The sequence shown here is derived from an EMBL/GenBank/DDBJ whole genome shotgun (WGS) entry which is preliminary data.</text>
</comment>
<dbReference type="PANTHER" id="PTHR11863">
    <property type="entry name" value="STEROL DESATURASE"/>
    <property type="match status" value="1"/>
</dbReference>
<gene>
    <name evidence="7" type="ORF">FO442_02195</name>
</gene>
<dbReference type="OrthoDB" id="9770329at2"/>
<proteinExistence type="predicted"/>
<comment type="subcellular location">
    <subcellularLocation>
        <location evidence="1">Membrane</location>
    </subcellularLocation>
</comment>
<dbReference type="InterPro" id="IPR050307">
    <property type="entry name" value="Sterol_Desaturase_Related"/>
</dbReference>
<keyword evidence="3 5" id="KW-1133">Transmembrane helix</keyword>
<evidence type="ECO:0000256" key="2">
    <source>
        <dbReference type="ARBA" id="ARBA00022692"/>
    </source>
</evidence>
<dbReference type="GO" id="GO:0016020">
    <property type="term" value="C:membrane"/>
    <property type="evidence" value="ECO:0007669"/>
    <property type="project" value="UniProtKB-SubCell"/>
</dbReference>
<protein>
    <submittedName>
        <fullName evidence="7">Sterol desaturase family protein</fullName>
    </submittedName>
</protein>
<evidence type="ECO:0000256" key="4">
    <source>
        <dbReference type="ARBA" id="ARBA00023136"/>
    </source>
</evidence>
<feature type="transmembrane region" description="Helical" evidence="5">
    <location>
        <begin position="12"/>
        <end position="38"/>
    </location>
</feature>
<evidence type="ECO:0000313" key="7">
    <source>
        <dbReference type="EMBL" id="TSJ47965.1"/>
    </source>
</evidence>
<keyword evidence="4 5" id="KW-0472">Membrane</keyword>
<evidence type="ECO:0000256" key="1">
    <source>
        <dbReference type="ARBA" id="ARBA00004370"/>
    </source>
</evidence>
<dbReference type="InterPro" id="IPR006694">
    <property type="entry name" value="Fatty_acid_hydroxylase"/>
</dbReference>
<evidence type="ECO:0000259" key="6">
    <source>
        <dbReference type="Pfam" id="PF04116"/>
    </source>
</evidence>
<feature type="domain" description="Fatty acid hydroxylase" evidence="6">
    <location>
        <begin position="101"/>
        <end position="234"/>
    </location>
</feature>
<dbReference type="Proteomes" id="UP000316008">
    <property type="component" value="Unassembled WGS sequence"/>
</dbReference>
<accession>A0A556N733</accession>
<reference evidence="7 8" key="1">
    <citation type="submission" date="2019-07" db="EMBL/GenBank/DDBJ databases">
        <authorList>
            <person name="Huq M.A."/>
        </authorList>
    </citation>
    <scope>NUCLEOTIDE SEQUENCE [LARGE SCALE GENOMIC DNA]</scope>
    <source>
        <strain evidence="7 8">MAH-3</strain>
    </source>
</reference>
<feature type="transmembrane region" description="Helical" evidence="5">
    <location>
        <begin position="91"/>
        <end position="113"/>
    </location>
</feature>